<evidence type="ECO:0000256" key="9">
    <source>
        <dbReference type="ARBA" id="ARBA00048743"/>
    </source>
</evidence>
<keyword evidence="8 10" id="KW-0067">ATP-binding</keyword>
<dbReference type="GO" id="GO:0006235">
    <property type="term" value="P:dTTP biosynthetic process"/>
    <property type="evidence" value="ECO:0007669"/>
    <property type="project" value="UniProtKB-UniRule"/>
</dbReference>
<reference evidence="12 13" key="1">
    <citation type="submission" date="2020-08" db="EMBL/GenBank/DDBJ databases">
        <title>Sequencing the genomes of 1000 actinobacteria strains.</title>
        <authorList>
            <person name="Klenk H.-P."/>
        </authorList>
    </citation>
    <scope>NUCLEOTIDE SEQUENCE [LARGE SCALE GENOMIC DNA]</scope>
    <source>
        <strain evidence="12 13">DSM 44598</strain>
    </source>
</reference>
<sequence>MDRTHTPHDLNTPPPTAPGGFLVSLDGPSGVGKTTTTQQLHDLLAAAGHRTVLETQPSSSPIGALARHSTHTIHGLALTCLMAADRYHHLTTTLLPHLAAGRVVVCDRYTPTAFVLDQLDGAETEFIASLYRYARPADLFVFLTASPRVCVDRARSRGSNYSRFHHTDTRSAEREQALFAETAQRYQRAGLPVLELSTQALATQEVAAHIAERVRAELVARHAGRGRVA</sequence>
<organism evidence="12 13">
    <name type="scientific">Nocardiopsis metallicus</name>
    <dbReference type="NCBI Taxonomy" id="179819"/>
    <lineage>
        <taxon>Bacteria</taxon>
        <taxon>Bacillati</taxon>
        <taxon>Actinomycetota</taxon>
        <taxon>Actinomycetes</taxon>
        <taxon>Streptosporangiales</taxon>
        <taxon>Nocardiopsidaceae</taxon>
        <taxon>Nocardiopsis</taxon>
    </lineage>
</organism>
<evidence type="ECO:0000256" key="6">
    <source>
        <dbReference type="ARBA" id="ARBA00022741"/>
    </source>
</evidence>
<dbReference type="PANTHER" id="PTHR10344:SF4">
    <property type="entry name" value="UMP-CMP KINASE 2, MITOCHONDRIAL"/>
    <property type="match status" value="1"/>
</dbReference>
<feature type="domain" description="Thymidylate kinase-like" evidence="11">
    <location>
        <begin position="25"/>
        <end position="187"/>
    </location>
</feature>
<evidence type="ECO:0000256" key="5">
    <source>
        <dbReference type="ARBA" id="ARBA00022727"/>
    </source>
</evidence>
<dbReference type="GO" id="GO:0004798">
    <property type="term" value="F:dTMP kinase activity"/>
    <property type="evidence" value="ECO:0007669"/>
    <property type="project" value="UniProtKB-UniRule"/>
</dbReference>
<dbReference type="SUPFAM" id="SSF52540">
    <property type="entry name" value="P-loop containing nucleoside triphosphate hydrolases"/>
    <property type="match status" value="1"/>
</dbReference>
<accession>A0A840WFE6</accession>
<dbReference type="EMBL" id="JACHDO010000001">
    <property type="protein sequence ID" value="MBB5495689.1"/>
    <property type="molecule type" value="Genomic_DNA"/>
</dbReference>
<dbReference type="GO" id="GO:0005829">
    <property type="term" value="C:cytosol"/>
    <property type="evidence" value="ECO:0007669"/>
    <property type="project" value="TreeGrafter"/>
</dbReference>
<keyword evidence="7 10" id="KW-0418">Kinase</keyword>
<comment type="function">
    <text evidence="10">Phosphorylation of dTMP to form dTDP in both de novo and salvage pathways of dTTP synthesis.</text>
</comment>
<name>A0A840WFE6_9ACTN</name>
<keyword evidence="13" id="KW-1185">Reference proteome</keyword>
<evidence type="ECO:0000256" key="1">
    <source>
        <dbReference type="ARBA" id="ARBA00009776"/>
    </source>
</evidence>
<comment type="caution">
    <text evidence="10">Lacks conserved residue(s) required for the propagation of feature annotation.</text>
</comment>
<keyword evidence="5 10" id="KW-0545">Nucleotide biosynthesis</keyword>
<keyword evidence="4 10" id="KW-0808">Transferase</keyword>
<protein>
    <recommendedName>
        <fullName evidence="3 10">Thymidylate kinase</fullName>
        <ecNumber evidence="2 10">2.7.4.9</ecNumber>
    </recommendedName>
    <alternativeName>
        <fullName evidence="10">dTMP kinase</fullName>
    </alternativeName>
</protein>
<evidence type="ECO:0000256" key="7">
    <source>
        <dbReference type="ARBA" id="ARBA00022777"/>
    </source>
</evidence>
<comment type="similarity">
    <text evidence="1 10">Belongs to the thymidylate kinase family.</text>
</comment>
<dbReference type="AlphaFoldDB" id="A0A840WFE6"/>
<evidence type="ECO:0000259" key="11">
    <source>
        <dbReference type="Pfam" id="PF02223"/>
    </source>
</evidence>
<dbReference type="InterPro" id="IPR027417">
    <property type="entry name" value="P-loop_NTPase"/>
</dbReference>
<evidence type="ECO:0000256" key="10">
    <source>
        <dbReference type="HAMAP-Rule" id="MF_00165"/>
    </source>
</evidence>
<dbReference type="Proteomes" id="UP000579647">
    <property type="component" value="Unassembled WGS sequence"/>
</dbReference>
<evidence type="ECO:0000256" key="3">
    <source>
        <dbReference type="ARBA" id="ARBA00017144"/>
    </source>
</evidence>
<dbReference type="GO" id="GO:0006227">
    <property type="term" value="P:dUDP biosynthetic process"/>
    <property type="evidence" value="ECO:0007669"/>
    <property type="project" value="TreeGrafter"/>
</dbReference>
<dbReference type="CDD" id="cd01672">
    <property type="entry name" value="TMPK"/>
    <property type="match status" value="1"/>
</dbReference>
<evidence type="ECO:0000313" key="12">
    <source>
        <dbReference type="EMBL" id="MBB5495689.1"/>
    </source>
</evidence>
<dbReference type="Pfam" id="PF02223">
    <property type="entry name" value="Thymidylate_kin"/>
    <property type="match status" value="1"/>
</dbReference>
<dbReference type="GO" id="GO:0005524">
    <property type="term" value="F:ATP binding"/>
    <property type="evidence" value="ECO:0007669"/>
    <property type="project" value="UniProtKB-UniRule"/>
</dbReference>
<dbReference type="InterPro" id="IPR018094">
    <property type="entry name" value="Thymidylate_kinase"/>
</dbReference>
<proteinExistence type="inferred from homology"/>
<evidence type="ECO:0000313" key="13">
    <source>
        <dbReference type="Proteomes" id="UP000579647"/>
    </source>
</evidence>
<dbReference type="HAMAP" id="MF_00165">
    <property type="entry name" value="Thymidylate_kinase"/>
    <property type="match status" value="1"/>
</dbReference>
<evidence type="ECO:0000256" key="4">
    <source>
        <dbReference type="ARBA" id="ARBA00022679"/>
    </source>
</evidence>
<gene>
    <name evidence="10" type="primary">tmk</name>
    <name evidence="12" type="ORF">HNR07_006826</name>
</gene>
<dbReference type="Gene3D" id="3.40.50.300">
    <property type="entry name" value="P-loop containing nucleotide triphosphate hydrolases"/>
    <property type="match status" value="1"/>
</dbReference>
<dbReference type="EC" id="2.7.4.9" evidence="2 10"/>
<evidence type="ECO:0000256" key="2">
    <source>
        <dbReference type="ARBA" id="ARBA00012980"/>
    </source>
</evidence>
<evidence type="ECO:0000256" key="8">
    <source>
        <dbReference type="ARBA" id="ARBA00022840"/>
    </source>
</evidence>
<dbReference type="GO" id="GO:0006233">
    <property type="term" value="P:dTDP biosynthetic process"/>
    <property type="evidence" value="ECO:0007669"/>
    <property type="project" value="InterPro"/>
</dbReference>
<dbReference type="InterPro" id="IPR039430">
    <property type="entry name" value="Thymidylate_kin-like_dom"/>
</dbReference>
<dbReference type="PANTHER" id="PTHR10344">
    <property type="entry name" value="THYMIDYLATE KINASE"/>
    <property type="match status" value="1"/>
</dbReference>
<comment type="caution">
    <text evidence="12">The sequence shown here is derived from an EMBL/GenBank/DDBJ whole genome shotgun (WGS) entry which is preliminary data.</text>
</comment>
<keyword evidence="6 10" id="KW-0547">Nucleotide-binding</keyword>
<dbReference type="RefSeq" id="WP_184370941.1">
    <property type="nucleotide sequence ID" value="NZ_BAAAKM010000140.1"/>
</dbReference>
<comment type="catalytic activity">
    <reaction evidence="9 10">
        <text>dTMP + ATP = dTDP + ADP</text>
        <dbReference type="Rhea" id="RHEA:13517"/>
        <dbReference type="ChEBI" id="CHEBI:30616"/>
        <dbReference type="ChEBI" id="CHEBI:58369"/>
        <dbReference type="ChEBI" id="CHEBI:63528"/>
        <dbReference type="ChEBI" id="CHEBI:456216"/>
        <dbReference type="EC" id="2.7.4.9"/>
    </reaction>
</comment>